<sequence>MLRLSHNENAWQRKPSGMSVVVASKFPRQCSAYSGQIQRRLHHICFDRQLPSVAVADTCGWWSVAQTGSTGGQVCSCHGSGKQIQRHLHIFCFDRPLPSVAAVAVADICGGQLRRQAAQEDRQVVAGSGRQGVKCSQLKRSCRQGNAGRQAGRQVQTEEVADGKLQAEEGRQRKAGRKLQAQGKRRQEVAGRVMQAGRQAIPGRGRAGRIAVTGRGRRAGGHTIGGSGRQVIAGRRR</sequence>
<organism evidence="2 3">
    <name type="scientific">Chara braunii</name>
    <name type="common">Braun's stonewort</name>
    <dbReference type="NCBI Taxonomy" id="69332"/>
    <lineage>
        <taxon>Eukaryota</taxon>
        <taxon>Viridiplantae</taxon>
        <taxon>Streptophyta</taxon>
        <taxon>Charophyceae</taxon>
        <taxon>Charales</taxon>
        <taxon>Characeae</taxon>
        <taxon>Chara</taxon>
    </lineage>
</organism>
<proteinExistence type="predicted"/>
<dbReference type="EMBL" id="BFEA01000002">
    <property type="protein sequence ID" value="GBG59046.1"/>
    <property type="molecule type" value="Genomic_DNA"/>
</dbReference>
<accession>A0A388JMK4</accession>
<keyword evidence="3" id="KW-1185">Reference proteome</keyword>
<reference evidence="2 3" key="1">
    <citation type="journal article" date="2018" name="Cell">
        <title>The Chara Genome: Secondary Complexity and Implications for Plant Terrestrialization.</title>
        <authorList>
            <person name="Nishiyama T."/>
            <person name="Sakayama H."/>
            <person name="Vries J.D."/>
            <person name="Buschmann H."/>
            <person name="Saint-Marcoux D."/>
            <person name="Ullrich K.K."/>
            <person name="Haas F.B."/>
            <person name="Vanderstraeten L."/>
            <person name="Becker D."/>
            <person name="Lang D."/>
            <person name="Vosolsobe S."/>
            <person name="Rombauts S."/>
            <person name="Wilhelmsson P.K.I."/>
            <person name="Janitza P."/>
            <person name="Kern R."/>
            <person name="Heyl A."/>
            <person name="Rumpler F."/>
            <person name="Villalobos L.I.A.C."/>
            <person name="Clay J.M."/>
            <person name="Skokan R."/>
            <person name="Toyoda A."/>
            <person name="Suzuki Y."/>
            <person name="Kagoshima H."/>
            <person name="Schijlen E."/>
            <person name="Tajeshwar N."/>
            <person name="Catarino B."/>
            <person name="Hetherington A.J."/>
            <person name="Saltykova A."/>
            <person name="Bonnot C."/>
            <person name="Breuninger H."/>
            <person name="Symeonidi A."/>
            <person name="Radhakrishnan G.V."/>
            <person name="Van Nieuwerburgh F."/>
            <person name="Deforce D."/>
            <person name="Chang C."/>
            <person name="Karol K.G."/>
            <person name="Hedrich R."/>
            <person name="Ulvskov P."/>
            <person name="Glockner G."/>
            <person name="Delwiche C.F."/>
            <person name="Petrasek J."/>
            <person name="Van de Peer Y."/>
            <person name="Friml J."/>
            <person name="Beilby M."/>
            <person name="Dolan L."/>
            <person name="Kohara Y."/>
            <person name="Sugano S."/>
            <person name="Fujiyama A."/>
            <person name="Delaux P.-M."/>
            <person name="Quint M."/>
            <person name="TheiBen G."/>
            <person name="Hagemann M."/>
            <person name="Harholt J."/>
            <person name="Dunand C."/>
            <person name="Zachgo S."/>
            <person name="Langdale J."/>
            <person name="Maumus F."/>
            <person name="Straeten D.V.D."/>
            <person name="Gould S.B."/>
            <person name="Rensing S.A."/>
        </authorList>
    </citation>
    <scope>NUCLEOTIDE SEQUENCE [LARGE SCALE GENOMIC DNA]</scope>
    <source>
        <strain evidence="2 3">S276</strain>
    </source>
</reference>
<name>A0A388JMK4_CHABU</name>
<dbReference type="Gramene" id="GBG59046">
    <property type="protein sequence ID" value="GBG59046"/>
    <property type="gene ID" value="CBR_g24392"/>
</dbReference>
<comment type="caution">
    <text evidence="2">The sequence shown here is derived from an EMBL/GenBank/DDBJ whole genome shotgun (WGS) entry which is preliminary data.</text>
</comment>
<feature type="region of interest" description="Disordered" evidence="1">
    <location>
        <begin position="146"/>
        <end position="237"/>
    </location>
</feature>
<evidence type="ECO:0000256" key="1">
    <source>
        <dbReference type="SAM" id="MobiDB-lite"/>
    </source>
</evidence>
<feature type="compositionally biased region" description="Basic and acidic residues" evidence="1">
    <location>
        <begin position="161"/>
        <end position="172"/>
    </location>
</feature>
<evidence type="ECO:0000313" key="2">
    <source>
        <dbReference type="EMBL" id="GBG59046.1"/>
    </source>
</evidence>
<protein>
    <submittedName>
        <fullName evidence="2">Uncharacterized protein</fullName>
    </submittedName>
</protein>
<dbReference type="AlphaFoldDB" id="A0A388JMK4"/>
<evidence type="ECO:0000313" key="3">
    <source>
        <dbReference type="Proteomes" id="UP000265515"/>
    </source>
</evidence>
<dbReference type="Proteomes" id="UP000265515">
    <property type="component" value="Unassembled WGS sequence"/>
</dbReference>
<gene>
    <name evidence="2" type="ORF">CBR_g24392</name>
</gene>